<dbReference type="AlphaFoldDB" id="A0A2P2P0V2"/>
<protein>
    <submittedName>
        <fullName evidence="1">Uncharacterized protein</fullName>
    </submittedName>
</protein>
<evidence type="ECO:0000313" key="1">
    <source>
        <dbReference type="EMBL" id="MBX48377.1"/>
    </source>
</evidence>
<accession>A0A2P2P0V2</accession>
<organism evidence="1">
    <name type="scientific">Rhizophora mucronata</name>
    <name type="common">Asiatic mangrove</name>
    <dbReference type="NCBI Taxonomy" id="61149"/>
    <lineage>
        <taxon>Eukaryota</taxon>
        <taxon>Viridiplantae</taxon>
        <taxon>Streptophyta</taxon>
        <taxon>Embryophyta</taxon>
        <taxon>Tracheophyta</taxon>
        <taxon>Spermatophyta</taxon>
        <taxon>Magnoliopsida</taxon>
        <taxon>eudicotyledons</taxon>
        <taxon>Gunneridae</taxon>
        <taxon>Pentapetalae</taxon>
        <taxon>rosids</taxon>
        <taxon>fabids</taxon>
        <taxon>Malpighiales</taxon>
        <taxon>Rhizophoraceae</taxon>
        <taxon>Rhizophora</taxon>
    </lineage>
</organism>
<reference evidence="1" key="1">
    <citation type="submission" date="2018-02" db="EMBL/GenBank/DDBJ databases">
        <title>Rhizophora mucronata_Transcriptome.</title>
        <authorList>
            <person name="Meera S.P."/>
            <person name="Sreeshan A."/>
            <person name="Augustine A."/>
        </authorList>
    </citation>
    <scope>NUCLEOTIDE SEQUENCE</scope>
    <source>
        <tissue evidence="1">Leaf</tissue>
    </source>
</reference>
<proteinExistence type="predicted"/>
<dbReference type="EMBL" id="GGEC01067893">
    <property type="protein sequence ID" value="MBX48377.1"/>
    <property type="molecule type" value="Transcribed_RNA"/>
</dbReference>
<name>A0A2P2P0V2_RHIMU</name>
<sequence>MGKEVMIPDILGIPDVAKKLASDRQGNIWEFQATGNEAYF</sequence>